<proteinExistence type="predicted"/>
<name>A0A6J6C0Y7_9ZZZZ</name>
<sequence length="168" mass="18496">MAEIQRYKVIESHKGFEVRDYEPHTLVTKPMQGTMGSASYSAFGYLAGYIGGENENRQQIAMTAPVLQKKSASGFDVSFVMPHDLVNAPKPIRSGMSVERVEGGLMAAKRFSGAATDRLFESKAQALIKELEAAGFQAVGDVQYARYNGPWTPPVLRRNEVLVAIKRI</sequence>
<reference evidence="1" key="1">
    <citation type="submission" date="2020-05" db="EMBL/GenBank/DDBJ databases">
        <authorList>
            <person name="Chiriac C."/>
            <person name="Salcher M."/>
            <person name="Ghai R."/>
            <person name="Kavagutti S V."/>
        </authorList>
    </citation>
    <scope>NUCLEOTIDE SEQUENCE</scope>
</reference>
<dbReference type="EMBL" id="CAEZTO010000003">
    <property type="protein sequence ID" value="CAB4567186.1"/>
    <property type="molecule type" value="Genomic_DNA"/>
</dbReference>
<protein>
    <submittedName>
        <fullName evidence="1">Unannotated protein</fullName>
    </submittedName>
</protein>
<dbReference type="EMBL" id="CAEZST010000006">
    <property type="protein sequence ID" value="CAB4544627.1"/>
    <property type="molecule type" value="Genomic_DNA"/>
</dbReference>
<organism evidence="1">
    <name type="scientific">freshwater metagenome</name>
    <dbReference type="NCBI Taxonomy" id="449393"/>
    <lineage>
        <taxon>unclassified sequences</taxon>
        <taxon>metagenomes</taxon>
        <taxon>ecological metagenomes</taxon>
    </lineage>
</organism>
<dbReference type="Gene3D" id="3.20.80.10">
    <property type="entry name" value="Regulatory factor, effector binding domain"/>
    <property type="match status" value="1"/>
</dbReference>
<dbReference type="SUPFAM" id="SSF55136">
    <property type="entry name" value="Probable bacterial effector-binding domain"/>
    <property type="match status" value="1"/>
</dbReference>
<accession>A0A6J6C0Y7</accession>
<dbReference type="Pfam" id="PF04832">
    <property type="entry name" value="SOUL"/>
    <property type="match status" value="1"/>
</dbReference>
<evidence type="ECO:0000313" key="2">
    <source>
        <dbReference type="EMBL" id="CAB4567186.1"/>
    </source>
</evidence>
<dbReference type="InterPro" id="IPR011256">
    <property type="entry name" value="Reg_factor_effector_dom_sf"/>
</dbReference>
<dbReference type="AlphaFoldDB" id="A0A6J6C0Y7"/>
<evidence type="ECO:0000313" key="1">
    <source>
        <dbReference type="EMBL" id="CAB4544627.1"/>
    </source>
</evidence>
<dbReference type="PANTHER" id="PTHR11220:SF1">
    <property type="entry name" value="HEME-BINDING PROTEIN 2"/>
    <property type="match status" value="1"/>
</dbReference>
<dbReference type="PANTHER" id="PTHR11220">
    <property type="entry name" value="HEME-BINDING PROTEIN-RELATED"/>
    <property type="match status" value="1"/>
</dbReference>
<dbReference type="InterPro" id="IPR006917">
    <property type="entry name" value="SOUL_heme-bd"/>
</dbReference>
<gene>
    <name evidence="1" type="ORF">UFOPK1503_00519</name>
    <name evidence="2" type="ORF">UFOPK1693_00434</name>
</gene>